<sequence length="160" mass="17173">MKRLLASWLLPAVLVVVLAALVATSARLWSERGDDGLDAGAVAVARQAATNFFSLDHRHIDDDVQRMLDLATGDFADSYDEQSAALRTAVVDKQLVVTASLPEGGTATEYLGGDTAQVLVAVDVRTRARGGAVEDTRYRTRVVLTRVDDGWLVSGFEQVG</sequence>
<protein>
    <submittedName>
        <fullName evidence="3">Unannotated protein</fullName>
    </submittedName>
</protein>
<accession>A0A6J6SJ81</accession>
<keyword evidence="2" id="KW-0472">Membrane</keyword>
<reference evidence="3" key="1">
    <citation type="submission" date="2020-05" db="EMBL/GenBank/DDBJ databases">
        <authorList>
            <person name="Chiriac C."/>
            <person name="Salcher M."/>
            <person name="Ghai R."/>
            <person name="Kavagutti S V."/>
        </authorList>
    </citation>
    <scope>NUCLEOTIDE SEQUENCE</scope>
</reference>
<evidence type="ECO:0000256" key="1">
    <source>
        <dbReference type="ARBA" id="ARBA00004370"/>
    </source>
</evidence>
<gene>
    <name evidence="3" type="ORF">UFOPK2579_02808</name>
</gene>
<name>A0A6J6SJ81_9ZZZZ</name>
<dbReference type="PANTHER" id="PTHR37042:SF4">
    <property type="entry name" value="OUTER MEMBRANE PROTEIN RV1973"/>
    <property type="match status" value="1"/>
</dbReference>
<dbReference type="GO" id="GO:0016020">
    <property type="term" value="C:membrane"/>
    <property type="evidence" value="ECO:0007669"/>
    <property type="project" value="UniProtKB-SubCell"/>
</dbReference>
<organism evidence="3">
    <name type="scientific">freshwater metagenome</name>
    <dbReference type="NCBI Taxonomy" id="449393"/>
    <lineage>
        <taxon>unclassified sequences</taxon>
        <taxon>metagenomes</taxon>
        <taxon>ecological metagenomes</taxon>
    </lineage>
</organism>
<dbReference type="PANTHER" id="PTHR37042">
    <property type="entry name" value="OUTER MEMBRANE PROTEIN RV1973"/>
    <property type="match status" value="1"/>
</dbReference>
<evidence type="ECO:0000256" key="2">
    <source>
        <dbReference type="ARBA" id="ARBA00023136"/>
    </source>
</evidence>
<dbReference type="AlphaFoldDB" id="A0A6J6SJ81"/>
<comment type="subcellular location">
    <subcellularLocation>
        <location evidence="1">Membrane</location>
    </subcellularLocation>
</comment>
<evidence type="ECO:0000313" key="3">
    <source>
        <dbReference type="EMBL" id="CAB4734705.1"/>
    </source>
</evidence>
<proteinExistence type="predicted"/>
<dbReference type="EMBL" id="CAEZXR010000462">
    <property type="protein sequence ID" value="CAB4734705.1"/>
    <property type="molecule type" value="Genomic_DNA"/>
</dbReference>